<comment type="caution">
    <text evidence="2">The sequence shown here is derived from an EMBL/GenBank/DDBJ whole genome shotgun (WGS) entry which is preliminary data.</text>
</comment>
<reference evidence="2 3" key="1">
    <citation type="journal article" date="2021" name="Hortic Res">
        <title>Chromosome-scale assembly of the Dendrobium chrysotoxum genome enhances the understanding of orchid evolution.</title>
        <authorList>
            <person name="Zhang Y."/>
            <person name="Zhang G.Q."/>
            <person name="Zhang D."/>
            <person name="Liu X.D."/>
            <person name="Xu X.Y."/>
            <person name="Sun W.H."/>
            <person name="Yu X."/>
            <person name="Zhu X."/>
            <person name="Wang Z.W."/>
            <person name="Zhao X."/>
            <person name="Zhong W.Y."/>
            <person name="Chen H."/>
            <person name="Yin W.L."/>
            <person name="Huang T."/>
            <person name="Niu S.C."/>
            <person name="Liu Z.J."/>
        </authorList>
    </citation>
    <scope>NUCLEOTIDE SEQUENCE [LARGE SCALE GENOMIC DNA]</scope>
    <source>
        <strain evidence="2">Lindl</strain>
    </source>
</reference>
<evidence type="ECO:0000313" key="3">
    <source>
        <dbReference type="Proteomes" id="UP000775213"/>
    </source>
</evidence>
<evidence type="ECO:0000313" key="2">
    <source>
        <dbReference type="EMBL" id="KAH0468084.1"/>
    </source>
</evidence>
<dbReference type="PANTHER" id="PTHR33144">
    <property type="entry name" value="OS10G0409366 PROTEIN-RELATED"/>
    <property type="match status" value="1"/>
</dbReference>
<keyword evidence="3" id="KW-1185">Reference proteome</keyword>
<protein>
    <submittedName>
        <fullName evidence="2">Uncharacterized protein</fullName>
    </submittedName>
</protein>
<dbReference type="EMBL" id="JAGFBR010000004">
    <property type="protein sequence ID" value="KAH0468084.1"/>
    <property type="molecule type" value="Genomic_DNA"/>
</dbReference>
<proteinExistence type="predicted"/>
<evidence type="ECO:0000256" key="1">
    <source>
        <dbReference type="SAM" id="MobiDB-lite"/>
    </source>
</evidence>
<gene>
    <name evidence="2" type="ORF">IEQ34_003117</name>
</gene>
<dbReference type="PANTHER" id="PTHR33144:SF45">
    <property type="entry name" value="TRANSPOSASE TNP1_EN_SPM-LIKE DOMAIN-CONTAINING PROTEIN"/>
    <property type="match status" value="1"/>
</dbReference>
<organism evidence="2 3">
    <name type="scientific">Dendrobium chrysotoxum</name>
    <name type="common">Orchid</name>
    <dbReference type="NCBI Taxonomy" id="161865"/>
    <lineage>
        <taxon>Eukaryota</taxon>
        <taxon>Viridiplantae</taxon>
        <taxon>Streptophyta</taxon>
        <taxon>Embryophyta</taxon>
        <taxon>Tracheophyta</taxon>
        <taxon>Spermatophyta</taxon>
        <taxon>Magnoliopsida</taxon>
        <taxon>Liliopsida</taxon>
        <taxon>Asparagales</taxon>
        <taxon>Orchidaceae</taxon>
        <taxon>Epidendroideae</taxon>
        <taxon>Malaxideae</taxon>
        <taxon>Dendrobiinae</taxon>
        <taxon>Dendrobium</taxon>
    </lineage>
</organism>
<name>A0AAV7HIT4_DENCH</name>
<dbReference type="Proteomes" id="UP000775213">
    <property type="component" value="Unassembled WGS sequence"/>
</dbReference>
<accession>A0AAV7HIT4</accession>
<feature type="compositionally biased region" description="Polar residues" evidence="1">
    <location>
        <begin position="114"/>
        <end position="124"/>
    </location>
</feature>
<sequence>MVHRILYLGIVARDPILTLIAFPDWRNKGMEPFKKMLIEVESKFEFTGHIRHWILQSLGVKWHNYKTSLKAEHWDNSLIEEIMDIVIAGVDQMQWCQLVTKWSKLDDQERAAKNSANAKKQTCPHTMGRVSSVGR</sequence>
<feature type="region of interest" description="Disordered" evidence="1">
    <location>
        <begin position="110"/>
        <end position="135"/>
    </location>
</feature>
<dbReference type="AlphaFoldDB" id="A0AAV7HIT4"/>